<evidence type="ECO:0000259" key="1">
    <source>
        <dbReference type="Pfam" id="PF06983"/>
    </source>
</evidence>
<gene>
    <name evidence="2" type="ORF">C9374_010416</name>
</gene>
<dbReference type="CDD" id="cd06588">
    <property type="entry name" value="PhnB_like"/>
    <property type="match status" value="1"/>
</dbReference>
<dbReference type="InterPro" id="IPR028973">
    <property type="entry name" value="PhnB-like"/>
</dbReference>
<evidence type="ECO:0000313" key="2">
    <source>
        <dbReference type="EMBL" id="KAG2374672.1"/>
    </source>
</evidence>
<dbReference type="Pfam" id="PF06983">
    <property type="entry name" value="3-dmu-9_3-mt"/>
    <property type="match status" value="1"/>
</dbReference>
<comment type="caution">
    <text evidence="2">The sequence shown here is derived from an EMBL/GenBank/DDBJ whole genome shotgun (WGS) entry which is preliminary data.</text>
</comment>
<organism evidence="2 3">
    <name type="scientific">Naegleria lovaniensis</name>
    <name type="common">Amoeba</name>
    <dbReference type="NCBI Taxonomy" id="51637"/>
    <lineage>
        <taxon>Eukaryota</taxon>
        <taxon>Discoba</taxon>
        <taxon>Heterolobosea</taxon>
        <taxon>Tetramitia</taxon>
        <taxon>Eutetramitia</taxon>
        <taxon>Vahlkampfiidae</taxon>
        <taxon>Naegleria</taxon>
    </lineage>
</organism>
<dbReference type="GeneID" id="68102870"/>
<reference evidence="2 3" key="1">
    <citation type="journal article" date="2018" name="BMC Genomics">
        <title>The genome of Naegleria lovaniensis, the basis for a comparative approach to unravel pathogenicity factors of the human pathogenic amoeba N. fowleri.</title>
        <authorList>
            <person name="Liechti N."/>
            <person name="Schurch N."/>
            <person name="Bruggmann R."/>
            <person name="Wittwer M."/>
        </authorList>
    </citation>
    <scope>NUCLEOTIDE SEQUENCE [LARGE SCALE GENOMIC DNA]</scope>
    <source>
        <strain evidence="2 3">ATCC 30569</strain>
    </source>
</reference>
<dbReference type="EMBL" id="PYSW02000043">
    <property type="protein sequence ID" value="KAG2374672.1"/>
    <property type="molecule type" value="Genomic_DNA"/>
</dbReference>
<protein>
    <recommendedName>
        <fullName evidence="1">PhnB-like domain-containing protein</fullName>
    </recommendedName>
</protein>
<dbReference type="RefSeq" id="XP_044543846.1">
    <property type="nucleotide sequence ID" value="XM_044685958.1"/>
</dbReference>
<accession>A0AA88GBM7</accession>
<name>A0AA88GBM7_NAELO</name>
<sequence>MKVSPYLFFDGKCEQVLKFYQSVLGGELHMQRYSDVPQCENSTTLPQQDWNDKILHGSLCSSNSSKEMIMMACDAKEMGKLHGGYSLSVDVDDPEQGLKIFQALSEGGKVLMNYGKTFWARGYGMLEDQFGVVWHVNCH</sequence>
<dbReference type="PANTHER" id="PTHR33990">
    <property type="entry name" value="PROTEIN YJDN-RELATED"/>
    <property type="match status" value="1"/>
</dbReference>
<feature type="domain" description="PhnB-like" evidence="1">
    <location>
        <begin position="2"/>
        <end position="136"/>
    </location>
</feature>
<keyword evidence="3" id="KW-1185">Reference proteome</keyword>
<dbReference type="InterPro" id="IPR029068">
    <property type="entry name" value="Glyas_Bleomycin-R_OHBP_Dase"/>
</dbReference>
<dbReference type="AlphaFoldDB" id="A0AA88GBM7"/>
<dbReference type="Proteomes" id="UP000816034">
    <property type="component" value="Unassembled WGS sequence"/>
</dbReference>
<dbReference type="SUPFAM" id="SSF54593">
    <property type="entry name" value="Glyoxalase/Bleomycin resistance protein/Dihydroxybiphenyl dioxygenase"/>
    <property type="match status" value="1"/>
</dbReference>
<dbReference type="PANTHER" id="PTHR33990:SF1">
    <property type="entry name" value="PROTEIN YJDN"/>
    <property type="match status" value="1"/>
</dbReference>
<proteinExistence type="predicted"/>
<dbReference type="Gene3D" id="3.10.180.10">
    <property type="entry name" value="2,3-Dihydroxybiphenyl 1,2-Dioxygenase, domain 1"/>
    <property type="match status" value="1"/>
</dbReference>
<evidence type="ECO:0000313" key="3">
    <source>
        <dbReference type="Proteomes" id="UP000816034"/>
    </source>
</evidence>